<dbReference type="EMBL" id="BAFN01000002">
    <property type="protein sequence ID" value="GAN35373.1"/>
    <property type="molecule type" value="Genomic_DNA"/>
</dbReference>
<dbReference type="InterPro" id="IPR052930">
    <property type="entry name" value="TA_antitoxin_MntA"/>
</dbReference>
<dbReference type="NCBIfam" id="NF047752">
    <property type="entry name" value="MntA_antitoxin"/>
    <property type="match status" value="1"/>
</dbReference>
<dbReference type="InterPro" id="IPR041633">
    <property type="entry name" value="Polbeta"/>
</dbReference>
<dbReference type="CDD" id="cd05403">
    <property type="entry name" value="NT_KNTase_like"/>
    <property type="match status" value="1"/>
</dbReference>
<dbReference type="SUPFAM" id="SSF81301">
    <property type="entry name" value="Nucleotidyltransferase"/>
    <property type="match status" value="1"/>
</dbReference>
<keyword evidence="3" id="KW-1185">Reference proteome</keyword>
<protein>
    <submittedName>
        <fullName evidence="2">Nucleotidyltransferases</fullName>
    </submittedName>
</protein>
<gene>
    <name evidence="2" type="ORF">BROSI_B0011</name>
</gene>
<dbReference type="Pfam" id="PF18765">
    <property type="entry name" value="Polbeta"/>
    <property type="match status" value="1"/>
</dbReference>
<proteinExistence type="predicted"/>
<dbReference type="Gene3D" id="3.30.460.10">
    <property type="entry name" value="Beta Polymerase, domain 2"/>
    <property type="match status" value="1"/>
</dbReference>
<dbReference type="Proteomes" id="UP000032309">
    <property type="component" value="Unassembled WGS sequence"/>
</dbReference>
<dbReference type="PANTHER" id="PTHR43852">
    <property type="entry name" value="NUCLEOTIDYLTRANSFERASE"/>
    <property type="match status" value="1"/>
</dbReference>
<dbReference type="InterPro" id="IPR043519">
    <property type="entry name" value="NT_sf"/>
</dbReference>
<reference evidence="3" key="1">
    <citation type="journal article" date="2015" name="Genome Announc.">
        <title>Draft Genome Sequence of an Anaerobic Ammonium-Oxidizing Bacterium, "Candidatus Brocadia sinica".</title>
        <authorList>
            <person name="Oshiki M."/>
            <person name="Shinyako-Hata K."/>
            <person name="Satoh H."/>
            <person name="Okabe S."/>
        </authorList>
    </citation>
    <scope>NUCLEOTIDE SEQUENCE [LARGE SCALE GENOMIC DNA]</scope>
    <source>
        <strain evidence="3">JPN1</strain>
    </source>
</reference>
<evidence type="ECO:0000259" key="1">
    <source>
        <dbReference type="Pfam" id="PF18765"/>
    </source>
</evidence>
<dbReference type="RefSeq" id="WP_052565975.1">
    <property type="nucleotide sequence ID" value="NZ_BAFN01000002.1"/>
</dbReference>
<name>A0ABQ0K3A0_9BACT</name>
<dbReference type="PANTHER" id="PTHR43852:SF3">
    <property type="entry name" value="NUCLEOTIDYLTRANSFERASE"/>
    <property type="match status" value="1"/>
</dbReference>
<comment type="caution">
    <text evidence="2">The sequence shown here is derived from an EMBL/GenBank/DDBJ whole genome shotgun (WGS) entry which is preliminary data.</text>
</comment>
<organism evidence="2 3">
    <name type="scientific">Candidatus Brocadia sinica JPN1</name>
    <dbReference type="NCBI Taxonomy" id="1197129"/>
    <lineage>
        <taxon>Bacteria</taxon>
        <taxon>Pseudomonadati</taxon>
        <taxon>Planctomycetota</taxon>
        <taxon>Candidatus Brocadiia</taxon>
        <taxon>Candidatus Brocadiales</taxon>
        <taxon>Candidatus Brocadiaceae</taxon>
        <taxon>Candidatus Brocadia</taxon>
    </lineage>
</organism>
<evidence type="ECO:0000313" key="2">
    <source>
        <dbReference type="EMBL" id="GAN35373.1"/>
    </source>
</evidence>
<feature type="domain" description="Polymerase beta nucleotidyltransferase" evidence="1">
    <location>
        <begin position="24"/>
        <end position="101"/>
    </location>
</feature>
<evidence type="ECO:0000313" key="3">
    <source>
        <dbReference type="Proteomes" id="UP000032309"/>
    </source>
</evidence>
<sequence length="140" mass="15927">MTGSKERVSIEEIRKGLSPLFHDEGLRLVLLFGSAVSGKIHKKSDIDLAFLFDKPVDILTLTNRVIRLLHTDNVDVIDLKRASPLLKFSAVKSGMLLYEREPGMFNEFYSLAFRMYVDTKKLRDAQAKAIQLFLKTRGLV</sequence>
<accession>A0ABQ0K3A0</accession>